<dbReference type="GO" id="GO:0005739">
    <property type="term" value="C:mitochondrion"/>
    <property type="evidence" value="ECO:0007669"/>
    <property type="project" value="TreeGrafter"/>
</dbReference>
<dbReference type="InterPro" id="IPR001753">
    <property type="entry name" value="Enoyl-CoA_hydra/iso"/>
</dbReference>
<organism evidence="3 4">
    <name type="scientific">Amphibalanus amphitrite</name>
    <name type="common">Striped barnacle</name>
    <name type="synonym">Balanus amphitrite</name>
    <dbReference type="NCBI Taxonomy" id="1232801"/>
    <lineage>
        <taxon>Eukaryota</taxon>
        <taxon>Metazoa</taxon>
        <taxon>Ecdysozoa</taxon>
        <taxon>Arthropoda</taxon>
        <taxon>Crustacea</taxon>
        <taxon>Multicrustacea</taxon>
        <taxon>Cirripedia</taxon>
        <taxon>Thoracica</taxon>
        <taxon>Thoracicalcarea</taxon>
        <taxon>Balanomorpha</taxon>
        <taxon>Balanoidea</taxon>
        <taxon>Balanidae</taxon>
        <taxon>Amphibalaninae</taxon>
        <taxon>Amphibalanus</taxon>
    </lineage>
</organism>
<dbReference type="InterPro" id="IPR029045">
    <property type="entry name" value="ClpP/crotonase-like_dom_sf"/>
</dbReference>
<keyword evidence="3" id="KW-0413">Isomerase</keyword>
<dbReference type="PANTHER" id="PTHR43149">
    <property type="entry name" value="ENOYL-COA HYDRATASE"/>
    <property type="match status" value="1"/>
</dbReference>
<dbReference type="Proteomes" id="UP000440578">
    <property type="component" value="Unassembled WGS sequence"/>
</dbReference>
<comment type="caution">
    <text evidence="3">The sequence shown here is derived from an EMBL/GenBank/DDBJ whole genome shotgun (WGS) entry which is preliminary data.</text>
</comment>
<keyword evidence="4" id="KW-1185">Reference proteome</keyword>
<dbReference type="PANTHER" id="PTHR43149:SF1">
    <property type="entry name" value="DELTA(3,5)-DELTA(2,4)-DIENOYL-COA ISOMERASE, MITOCHONDRIAL"/>
    <property type="match status" value="1"/>
</dbReference>
<dbReference type="GO" id="GO:0051750">
    <property type="term" value="F:delta(3,5)-delta(2,4)-dienoyl-CoA isomerase activity"/>
    <property type="evidence" value="ECO:0007669"/>
    <property type="project" value="TreeGrafter"/>
</dbReference>
<dbReference type="CDD" id="cd06558">
    <property type="entry name" value="crotonase-like"/>
    <property type="match status" value="1"/>
</dbReference>
<dbReference type="EMBL" id="VIIS01000749">
    <property type="protein sequence ID" value="KAF0305463.1"/>
    <property type="molecule type" value="Genomic_DNA"/>
</dbReference>
<evidence type="ECO:0000313" key="3">
    <source>
        <dbReference type="EMBL" id="KAF0305463.1"/>
    </source>
</evidence>
<dbReference type="Pfam" id="PF00378">
    <property type="entry name" value="ECH_1"/>
    <property type="match status" value="2"/>
</dbReference>
<evidence type="ECO:0000256" key="2">
    <source>
        <dbReference type="RuleBase" id="RU003707"/>
    </source>
</evidence>
<accession>A0A6A4WHD9</accession>
<sequence length="277" mass="30155">MMLMQKLAQPALRQTVRMSSSLADYAQYKTLNVTQPSEYVVHVEMNRPEKLNALNKEMWKDLGVCFQQLHEDPACRAVVLSGAGRLFCAGIDLADLAALGGLAMGDGDAARKAFQMHPIIKRFQDWITDLERCRKPVVAAIHGGCVGGGVDLVTAADIRLCSQDAFFQVKEVDIGLSDFCLPVLPDLSDLCLPVLPGLAADVGTLQRLPKAIGSRSLVNELCLTARRLGSQEALQCGLVSRVLSDRHSVVSRFENHVEGHCPPAAVRRWLTSPPGDQ</sequence>
<name>A0A6A4WHD9_AMPAM</name>
<protein>
    <submittedName>
        <fullName evidence="3">Delta(3,5)-Delta(2,4)-dienoyl-CoA isomerase, mitochondrial</fullName>
    </submittedName>
</protein>
<reference evidence="3 4" key="1">
    <citation type="submission" date="2019-07" db="EMBL/GenBank/DDBJ databases">
        <title>Draft genome assembly of a fouling barnacle, Amphibalanus amphitrite (Darwin, 1854): The first reference genome for Thecostraca.</title>
        <authorList>
            <person name="Kim W."/>
        </authorList>
    </citation>
    <scope>NUCLEOTIDE SEQUENCE [LARGE SCALE GENOMIC DNA]</scope>
    <source>
        <strain evidence="3">SNU_AA5</strain>
        <tissue evidence="3">Soma without cirri and trophi</tissue>
    </source>
</reference>
<gene>
    <name evidence="3" type="primary">Ech1_0</name>
    <name evidence="3" type="ORF">FJT64_022899</name>
</gene>
<dbReference type="Gene3D" id="3.90.226.10">
    <property type="entry name" value="2-enoyl-CoA Hydratase, Chain A, domain 1"/>
    <property type="match status" value="1"/>
</dbReference>
<dbReference type="InterPro" id="IPR045002">
    <property type="entry name" value="Ech1-like"/>
</dbReference>
<dbReference type="InterPro" id="IPR018376">
    <property type="entry name" value="Enoyl-CoA_hyd/isom_CS"/>
</dbReference>
<comment type="similarity">
    <text evidence="1 2">Belongs to the enoyl-CoA hydratase/isomerase family.</text>
</comment>
<evidence type="ECO:0000313" key="4">
    <source>
        <dbReference type="Proteomes" id="UP000440578"/>
    </source>
</evidence>
<dbReference type="PROSITE" id="PS00166">
    <property type="entry name" value="ENOYL_COA_HYDRATASE"/>
    <property type="match status" value="1"/>
</dbReference>
<dbReference type="SUPFAM" id="SSF52096">
    <property type="entry name" value="ClpP/crotonase"/>
    <property type="match status" value="1"/>
</dbReference>
<evidence type="ECO:0000256" key="1">
    <source>
        <dbReference type="ARBA" id="ARBA00005254"/>
    </source>
</evidence>
<dbReference type="AlphaFoldDB" id="A0A6A4WHD9"/>
<proteinExistence type="inferred from homology"/>
<dbReference type="OrthoDB" id="14970at2759"/>